<accession>A0A8H4PKX1</accession>
<reference evidence="2 3" key="1">
    <citation type="submission" date="2020-01" db="EMBL/GenBank/DDBJ databases">
        <title>Identification and distribution of gene clusters putatively required for synthesis of sphingolipid metabolism inhibitors in phylogenetically diverse species of the filamentous fungus Fusarium.</title>
        <authorList>
            <person name="Kim H.-S."/>
            <person name="Busman M."/>
            <person name="Brown D.W."/>
            <person name="Divon H."/>
            <person name="Uhlig S."/>
            <person name="Proctor R.H."/>
        </authorList>
    </citation>
    <scope>NUCLEOTIDE SEQUENCE [LARGE SCALE GENOMIC DNA]</scope>
    <source>
        <strain evidence="2 3">NRRL 20459</strain>
    </source>
</reference>
<dbReference type="AlphaFoldDB" id="A0A8H4PKX1"/>
<sequence>MAILLTLSSYARRGWAKITYYFHFKIFVISFLLFNAFSILLGLVQGFFLGNWLIQTISLDAPLLYSNIVTAKAYGWCDISGVAKYIDLANPPYHIQQLHDPLDWTEKLGLERPDGWNADYPAMLGSLDDLYRWPYSSSETQDWHHWVYASAQEEPLQGKVDPWDRAFDELLRHKDEHERRGRRDFHYITCPQSFLCHAWHVTGSALLHFTTANPPQGDQRNTGSKNHLTMQDHDPVTVRLFELPLREQVIPGAFPSYFEQMRSVTERKSSFWAVKRPYVESQQHNVQTKRFLESLEETYPRTYGTLAKVERKWTKQWQIEGEFFNTATWLISNTITTISTVYGIKWYAYLSNRWNRLRQSDSKTDDNSLQRPAQKDPVAAALQRFLDTMSEEDKKEWMRMEEGQKVLERIQTDLDTKEWNSRDEIMKEISGVVGSGRDRKAE</sequence>
<keyword evidence="1" id="KW-1133">Transmembrane helix</keyword>
<dbReference type="EMBL" id="JAADYS010000539">
    <property type="protein sequence ID" value="KAF4468962.1"/>
    <property type="molecule type" value="Genomic_DNA"/>
</dbReference>
<proteinExistence type="predicted"/>
<organism evidence="2 3">
    <name type="scientific">Fusarium albosuccineum</name>
    <dbReference type="NCBI Taxonomy" id="1237068"/>
    <lineage>
        <taxon>Eukaryota</taxon>
        <taxon>Fungi</taxon>
        <taxon>Dikarya</taxon>
        <taxon>Ascomycota</taxon>
        <taxon>Pezizomycotina</taxon>
        <taxon>Sordariomycetes</taxon>
        <taxon>Hypocreomycetidae</taxon>
        <taxon>Hypocreales</taxon>
        <taxon>Nectriaceae</taxon>
        <taxon>Fusarium</taxon>
        <taxon>Fusarium decemcellulare species complex</taxon>
    </lineage>
</organism>
<evidence type="ECO:0000313" key="2">
    <source>
        <dbReference type="EMBL" id="KAF4468962.1"/>
    </source>
</evidence>
<feature type="transmembrane region" description="Helical" evidence="1">
    <location>
        <begin position="26"/>
        <end position="49"/>
    </location>
</feature>
<evidence type="ECO:0000256" key="1">
    <source>
        <dbReference type="SAM" id="Phobius"/>
    </source>
</evidence>
<name>A0A8H4PKX1_9HYPO</name>
<dbReference type="OrthoDB" id="5015154at2759"/>
<dbReference type="Proteomes" id="UP000554235">
    <property type="component" value="Unassembled WGS sequence"/>
</dbReference>
<gene>
    <name evidence="2" type="ORF">FALBO_4133</name>
</gene>
<keyword evidence="1" id="KW-0472">Membrane</keyword>
<protein>
    <submittedName>
        <fullName evidence="2">Uncharacterized protein</fullName>
    </submittedName>
</protein>
<comment type="caution">
    <text evidence="2">The sequence shown here is derived from an EMBL/GenBank/DDBJ whole genome shotgun (WGS) entry which is preliminary data.</text>
</comment>
<evidence type="ECO:0000313" key="3">
    <source>
        <dbReference type="Proteomes" id="UP000554235"/>
    </source>
</evidence>
<keyword evidence="1" id="KW-0812">Transmembrane</keyword>
<keyword evidence="3" id="KW-1185">Reference proteome</keyword>